<evidence type="ECO:0000313" key="4">
    <source>
        <dbReference type="Proteomes" id="UP001589769"/>
    </source>
</evidence>
<dbReference type="EMBL" id="JBHLWA010000031">
    <property type="protein sequence ID" value="MFC0323257.1"/>
    <property type="molecule type" value="Genomic_DNA"/>
</dbReference>
<evidence type="ECO:0000256" key="1">
    <source>
        <dbReference type="SAM" id="Coils"/>
    </source>
</evidence>
<feature type="chain" id="PRO_5047302447" description="Factor H binding protein C-terminal domain-containing protein" evidence="2">
    <location>
        <begin position="22"/>
        <end position="310"/>
    </location>
</feature>
<organism evidence="3 4">
    <name type="scientific">Gallibacterium melopsittaci</name>
    <dbReference type="NCBI Taxonomy" id="516063"/>
    <lineage>
        <taxon>Bacteria</taxon>
        <taxon>Pseudomonadati</taxon>
        <taxon>Pseudomonadota</taxon>
        <taxon>Gammaproteobacteria</taxon>
        <taxon>Pasteurellales</taxon>
        <taxon>Pasteurellaceae</taxon>
        <taxon>Gallibacterium</taxon>
    </lineage>
</organism>
<keyword evidence="4" id="KW-1185">Reference proteome</keyword>
<keyword evidence="2" id="KW-0732">Signal</keyword>
<name>A0ABV6HX89_9PAST</name>
<dbReference type="RefSeq" id="WP_382374688.1">
    <property type="nucleotide sequence ID" value="NZ_JBHLWA010000031.1"/>
</dbReference>
<protein>
    <recommendedName>
        <fullName evidence="5">Factor H binding protein C-terminal domain-containing protein</fullName>
    </recommendedName>
</protein>
<comment type="caution">
    <text evidence="3">The sequence shown here is derived from an EMBL/GenBank/DDBJ whole genome shotgun (WGS) entry which is preliminary data.</text>
</comment>
<dbReference type="Proteomes" id="UP001589769">
    <property type="component" value="Unassembled WGS sequence"/>
</dbReference>
<feature type="signal peptide" evidence="2">
    <location>
        <begin position="1"/>
        <end position="21"/>
    </location>
</feature>
<accession>A0ABV6HX89</accession>
<gene>
    <name evidence="3" type="ORF">ACFFHT_06760</name>
</gene>
<evidence type="ECO:0000256" key="2">
    <source>
        <dbReference type="SAM" id="SignalP"/>
    </source>
</evidence>
<keyword evidence="1" id="KW-0175">Coiled coil</keyword>
<reference evidence="3 4" key="1">
    <citation type="submission" date="2024-09" db="EMBL/GenBank/DDBJ databases">
        <authorList>
            <person name="Sun Q."/>
            <person name="Mori K."/>
        </authorList>
    </citation>
    <scope>NUCLEOTIDE SEQUENCE [LARGE SCALE GENOMIC DNA]</scope>
    <source>
        <strain evidence="3 4">CCM 7538</strain>
    </source>
</reference>
<proteinExistence type="predicted"/>
<evidence type="ECO:0000313" key="3">
    <source>
        <dbReference type="EMBL" id="MFC0323257.1"/>
    </source>
</evidence>
<feature type="coiled-coil region" evidence="1">
    <location>
        <begin position="47"/>
        <end position="109"/>
    </location>
</feature>
<sequence length="310" mass="34802">MKLFKLIMLVVAVIFSMGACSGGGSSSVSNSVYEVEKEINTNRTDLNKIENKEIQQENKDIQQENKDIQQENKDIQQENKDIQQENKEIQQENKEIQQENKNNEILVKENDVTDEINQQVSQQNQENIFSLKSYTDDSNIKNISYLDYGYVDLMDGGNKVRTFFYKITDENAQIKVLPEQSSIAATYNGKAYMSVAINPNDIEVGTLFLNIDSTGVSGYLEFPSKYIELENTQLTANGYTGQAVVKELVYGVSQSTGEEGSYKGVLAGGSTKLDMTIGTFKLEKNNVETVNGLFYGSTDIPERLRTIPNH</sequence>
<evidence type="ECO:0008006" key="5">
    <source>
        <dbReference type="Google" id="ProtNLM"/>
    </source>
</evidence>
<dbReference type="PROSITE" id="PS51257">
    <property type="entry name" value="PROKAR_LIPOPROTEIN"/>
    <property type="match status" value="1"/>
</dbReference>